<dbReference type="EMBL" id="JACHCF010000014">
    <property type="protein sequence ID" value="MBB5623731.1"/>
    <property type="molecule type" value="Genomic_DNA"/>
</dbReference>
<sequence>MKGEYKGDSIFHNPDVLYAPLWSLTFRVSGKKQKPANQMIAGFYTF</sequence>
<organism evidence="1 2">
    <name type="scientific">Pedobacter cryoconitis</name>
    <dbReference type="NCBI Taxonomy" id="188932"/>
    <lineage>
        <taxon>Bacteria</taxon>
        <taxon>Pseudomonadati</taxon>
        <taxon>Bacteroidota</taxon>
        <taxon>Sphingobacteriia</taxon>
        <taxon>Sphingobacteriales</taxon>
        <taxon>Sphingobacteriaceae</taxon>
        <taxon>Pedobacter</taxon>
    </lineage>
</organism>
<proteinExistence type="predicted"/>
<protein>
    <submittedName>
        <fullName evidence="1">Uncharacterized protein</fullName>
    </submittedName>
</protein>
<evidence type="ECO:0000313" key="2">
    <source>
        <dbReference type="Proteomes" id="UP000537718"/>
    </source>
</evidence>
<evidence type="ECO:0000313" key="1">
    <source>
        <dbReference type="EMBL" id="MBB5623731.1"/>
    </source>
</evidence>
<name>A0A7W8YXQ0_9SPHI</name>
<gene>
    <name evidence="1" type="ORF">HDE69_004818</name>
</gene>
<comment type="caution">
    <text evidence="1">The sequence shown here is derived from an EMBL/GenBank/DDBJ whole genome shotgun (WGS) entry which is preliminary data.</text>
</comment>
<dbReference type="AlphaFoldDB" id="A0A7W8YXQ0"/>
<reference evidence="1 2" key="1">
    <citation type="submission" date="2020-08" db="EMBL/GenBank/DDBJ databases">
        <title>Genomic Encyclopedia of Type Strains, Phase IV (KMG-V): Genome sequencing to study the core and pangenomes of soil and plant-associated prokaryotes.</title>
        <authorList>
            <person name="Whitman W."/>
        </authorList>
    </citation>
    <scope>NUCLEOTIDE SEQUENCE [LARGE SCALE GENOMIC DNA]</scope>
    <source>
        <strain evidence="1 2">MP7CTX6</strain>
    </source>
</reference>
<dbReference type="Proteomes" id="UP000537718">
    <property type="component" value="Unassembled WGS sequence"/>
</dbReference>
<accession>A0A7W8YXQ0</accession>